<dbReference type="Pfam" id="PF10306">
    <property type="entry name" value="FLILHELTA"/>
    <property type="match status" value="1"/>
</dbReference>
<dbReference type="Proteomes" id="UP000178912">
    <property type="component" value="Unassembled WGS sequence"/>
</dbReference>
<feature type="region of interest" description="Disordered" evidence="1">
    <location>
        <begin position="169"/>
        <end position="190"/>
    </location>
</feature>
<feature type="region of interest" description="Disordered" evidence="1">
    <location>
        <begin position="18"/>
        <end position="47"/>
    </location>
</feature>
<organism evidence="2 3">
    <name type="scientific">Rhynchosporium agropyri</name>
    <dbReference type="NCBI Taxonomy" id="914238"/>
    <lineage>
        <taxon>Eukaryota</taxon>
        <taxon>Fungi</taxon>
        <taxon>Dikarya</taxon>
        <taxon>Ascomycota</taxon>
        <taxon>Pezizomycotina</taxon>
        <taxon>Leotiomycetes</taxon>
        <taxon>Helotiales</taxon>
        <taxon>Ploettnerulaceae</taxon>
        <taxon>Rhynchosporium</taxon>
    </lineage>
</organism>
<feature type="compositionally biased region" description="Low complexity" evidence="1">
    <location>
        <begin position="26"/>
        <end position="46"/>
    </location>
</feature>
<feature type="compositionally biased region" description="Gly residues" evidence="1">
    <location>
        <begin position="258"/>
        <end position="281"/>
    </location>
</feature>
<sequence length="281" mass="30117">MPPQLPRLRTSLPINPARLPRQFPLRNSISPRTTRNSSSSSSSPPHSKIDRLLIRLPKFLHPYTRALRTAPVSHLTAFLILHEITAIIPLLSLAAGFHYLGLGEAWVAEGRLGGDGRFARGMKEGVERFGRYFGRKGWFGFEKVERTVGEEGCVDAVAPAVVMDSSAAAASQPKQTSQANEAQVSASIENRFHPGERGTRILIEVATAYAITKVLLPARILVSVWAAPWFARVVLRNSGRIAEKMRGRGSSARVGMSGAAGTGATGGGVGSWSRIGGGKGS</sequence>
<dbReference type="OrthoDB" id="5580261at2759"/>
<evidence type="ECO:0000313" key="2">
    <source>
        <dbReference type="EMBL" id="CZT04027.1"/>
    </source>
</evidence>
<protein>
    <submittedName>
        <fullName evidence="2">Uncharacterized protein</fullName>
    </submittedName>
</protein>
<keyword evidence="3" id="KW-1185">Reference proteome</keyword>
<reference evidence="3" key="1">
    <citation type="submission" date="2016-03" db="EMBL/GenBank/DDBJ databases">
        <authorList>
            <person name="Guldener U."/>
        </authorList>
    </citation>
    <scope>NUCLEOTIDE SEQUENCE [LARGE SCALE GENOMIC DNA]</scope>
    <source>
        <strain evidence="3">04CH-RAC-A.6.1</strain>
    </source>
</reference>
<dbReference type="PANTHER" id="PTHR28002:SF1">
    <property type="entry name" value="MIOREX COMPLEX COMPONENT 11"/>
    <property type="match status" value="1"/>
</dbReference>
<proteinExistence type="predicted"/>
<gene>
    <name evidence="2" type="ORF">RAG0_10616</name>
</gene>
<feature type="compositionally biased region" description="Polar residues" evidence="1">
    <location>
        <begin position="172"/>
        <end position="188"/>
    </location>
</feature>
<dbReference type="AlphaFoldDB" id="A0A1E1L0I9"/>
<name>A0A1E1L0I9_9HELO</name>
<dbReference type="EMBL" id="FJUX01000066">
    <property type="protein sequence ID" value="CZT04027.1"/>
    <property type="molecule type" value="Genomic_DNA"/>
</dbReference>
<dbReference type="PANTHER" id="PTHR28002">
    <property type="entry name" value="MIOREX COMPLEX COMPONENT 11"/>
    <property type="match status" value="1"/>
</dbReference>
<evidence type="ECO:0000256" key="1">
    <source>
        <dbReference type="SAM" id="MobiDB-lite"/>
    </source>
</evidence>
<feature type="region of interest" description="Disordered" evidence="1">
    <location>
        <begin position="251"/>
        <end position="281"/>
    </location>
</feature>
<accession>A0A1E1L0I9</accession>
<evidence type="ECO:0000313" key="3">
    <source>
        <dbReference type="Proteomes" id="UP000178912"/>
    </source>
</evidence>
<dbReference type="GO" id="GO:0005739">
    <property type="term" value="C:mitochondrion"/>
    <property type="evidence" value="ECO:0007669"/>
    <property type="project" value="TreeGrafter"/>
</dbReference>
<dbReference type="InterPro" id="IPR018811">
    <property type="entry name" value="MRX11"/>
</dbReference>